<gene>
    <name evidence="6" type="ORF">FNH21_06750</name>
</gene>
<accession>A0A7X1TN77</accession>
<dbReference type="InterPro" id="IPR051317">
    <property type="entry name" value="Gfo/Idh/MocA_oxidoreduct"/>
</dbReference>
<dbReference type="Gene3D" id="3.30.360.10">
    <property type="entry name" value="Dihydrodipicolinate Reductase, domain 2"/>
    <property type="match status" value="1"/>
</dbReference>
<organism evidence="6 7">
    <name type="scientific">Arthrobacter bussei</name>
    <dbReference type="NCBI Taxonomy" id="2594179"/>
    <lineage>
        <taxon>Bacteria</taxon>
        <taxon>Bacillati</taxon>
        <taxon>Actinomycetota</taxon>
        <taxon>Actinomycetes</taxon>
        <taxon>Micrococcales</taxon>
        <taxon>Micrococcaceae</taxon>
        <taxon>Arthrobacter</taxon>
    </lineage>
</organism>
<dbReference type="EMBL" id="VJXX01000001">
    <property type="protein sequence ID" value="MPY10422.1"/>
    <property type="molecule type" value="Genomic_DNA"/>
</dbReference>
<dbReference type="Gene3D" id="3.40.50.720">
    <property type="entry name" value="NAD(P)-binding Rossmann-like Domain"/>
    <property type="match status" value="1"/>
</dbReference>
<dbReference type="GO" id="GO:0016491">
    <property type="term" value="F:oxidoreductase activity"/>
    <property type="evidence" value="ECO:0007669"/>
    <property type="project" value="UniProtKB-KW"/>
</dbReference>
<dbReference type="InterPro" id="IPR055170">
    <property type="entry name" value="GFO_IDH_MocA-like_dom"/>
</dbReference>
<dbReference type="OrthoDB" id="256869at2"/>
<feature type="domain" description="Gfo/Idh/MocA-like oxidoreductase N-terminal" evidence="4">
    <location>
        <begin position="10"/>
        <end position="127"/>
    </location>
</feature>
<dbReference type="GO" id="GO:0000166">
    <property type="term" value="F:nucleotide binding"/>
    <property type="evidence" value="ECO:0007669"/>
    <property type="project" value="InterPro"/>
</dbReference>
<proteinExistence type="inferred from homology"/>
<dbReference type="Proteomes" id="UP000326464">
    <property type="component" value="Unassembled WGS sequence"/>
</dbReference>
<dbReference type="InterPro" id="IPR000683">
    <property type="entry name" value="Gfo/Idh/MocA-like_OxRdtase_N"/>
</dbReference>
<dbReference type="PANTHER" id="PTHR43708">
    <property type="entry name" value="CONSERVED EXPRESSED OXIDOREDUCTASE (EUROFUNG)"/>
    <property type="match status" value="1"/>
</dbReference>
<dbReference type="SUPFAM" id="SSF51735">
    <property type="entry name" value="NAD(P)-binding Rossmann-fold domains"/>
    <property type="match status" value="1"/>
</dbReference>
<name>A0A7X1TN77_9MICC</name>
<evidence type="ECO:0000256" key="2">
    <source>
        <dbReference type="ARBA" id="ARBA00023002"/>
    </source>
</evidence>
<dbReference type="PANTHER" id="PTHR43708:SF5">
    <property type="entry name" value="CONSERVED EXPRESSED OXIDOREDUCTASE (EUROFUNG)-RELATED"/>
    <property type="match status" value="1"/>
</dbReference>
<dbReference type="Pfam" id="PF22725">
    <property type="entry name" value="GFO_IDH_MocA_C3"/>
    <property type="match status" value="1"/>
</dbReference>
<comment type="caution">
    <text evidence="6">The sequence shown here is derived from an EMBL/GenBank/DDBJ whole genome shotgun (WGS) entry which is preliminary data.</text>
</comment>
<dbReference type="RefSeq" id="WP_152813264.1">
    <property type="nucleotide sequence ID" value="NZ_VJXX01000001.1"/>
</dbReference>
<evidence type="ECO:0000256" key="3">
    <source>
        <dbReference type="ARBA" id="ARBA00023027"/>
    </source>
</evidence>
<dbReference type="Pfam" id="PF01408">
    <property type="entry name" value="GFO_IDH_MocA"/>
    <property type="match status" value="1"/>
</dbReference>
<keyword evidence="2" id="KW-0560">Oxidoreductase</keyword>
<protein>
    <submittedName>
        <fullName evidence="6">Oxidoreductase</fullName>
    </submittedName>
</protein>
<keyword evidence="7" id="KW-1185">Reference proteome</keyword>
<dbReference type="AlphaFoldDB" id="A0A7X1TN77"/>
<evidence type="ECO:0000313" key="7">
    <source>
        <dbReference type="Proteomes" id="UP000326464"/>
    </source>
</evidence>
<evidence type="ECO:0000259" key="5">
    <source>
        <dbReference type="Pfam" id="PF22725"/>
    </source>
</evidence>
<dbReference type="InterPro" id="IPR036291">
    <property type="entry name" value="NAD(P)-bd_dom_sf"/>
</dbReference>
<reference evidence="7" key="1">
    <citation type="submission" date="2019-07" db="EMBL/GenBank/DDBJ databases">
        <title>Arthrobacter KR32 sp. nov., isolated from mountain cheese made of cows milk.</title>
        <authorList>
            <person name="Flegler A."/>
        </authorList>
    </citation>
    <scope>NUCLEOTIDE SEQUENCE [LARGE SCALE GENOMIC DNA]</scope>
    <source>
        <strain evidence="7">KR32</strain>
    </source>
</reference>
<evidence type="ECO:0000259" key="4">
    <source>
        <dbReference type="Pfam" id="PF01408"/>
    </source>
</evidence>
<comment type="similarity">
    <text evidence="1">Belongs to the Gfo/Idh/MocA family.</text>
</comment>
<dbReference type="SUPFAM" id="SSF55347">
    <property type="entry name" value="Glyceraldehyde-3-phosphate dehydrogenase-like, C-terminal domain"/>
    <property type="match status" value="1"/>
</dbReference>
<feature type="domain" description="GFO/IDH/MocA-like oxidoreductase" evidence="5">
    <location>
        <begin position="139"/>
        <end position="258"/>
    </location>
</feature>
<sequence>MSAPPDRPISTVLVGFGHGGRVFHAPLLRHDPRFDVAAVATRSEARQDAARREHPEAVVVGTLGEALRAVPALELAVITTPNATHGPLATAALAAGLHVVADKPFVVDAEEGERLRHAALRAGRLLVPFHNRRWDGDVLAVRAAVDAGRLGTVRSVESAVESWKPTVGKAWKREAAPAAGGGVLHDLGTHLIDQALVLFGPGEAVFAQLHRNREDTAAEDTAFVVIEHASGVTSHVRAGTLEPLARPRFRVTGSAGSLVITGTDPQEALLDQGVPPAGVAAAAAACRARAAACSARA</sequence>
<keyword evidence="3" id="KW-0520">NAD</keyword>
<evidence type="ECO:0000313" key="6">
    <source>
        <dbReference type="EMBL" id="MPY10422.1"/>
    </source>
</evidence>
<evidence type="ECO:0000256" key="1">
    <source>
        <dbReference type="ARBA" id="ARBA00010928"/>
    </source>
</evidence>